<comment type="similarity">
    <text evidence="2">Belongs to the Ro 60 kDa family.</text>
</comment>
<dbReference type="Proteomes" id="UP001059596">
    <property type="component" value="Unassembled WGS sequence"/>
</dbReference>
<keyword evidence="3" id="KW-0963">Cytoplasm</keyword>
<keyword evidence="10" id="KW-1185">Reference proteome</keyword>
<feature type="compositionally biased region" description="Basic and acidic residues" evidence="7">
    <location>
        <begin position="63"/>
        <end position="106"/>
    </location>
</feature>
<dbReference type="PANTHER" id="PTHR14202:SF0">
    <property type="entry name" value="RNA-BINDING PROTEIN RO60"/>
    <property type="match status" value="1"/>
</dbReference>
<evidence type="ECO:0000259" key="8">
    <source>
        <dbReference type="PROSITE" id="PS50988"/>
    </source>
</evidence>
<evidence type="ECO:0000256" key="2">
    <source>
        <dbReference type="ARBA" id="ARBA00007814"/>
    </source>
</evidence>
<sequence length="639" mass="71568">MKKAKGSGSLGSKGLSRGLSSGLVVSKGSSGSGSGSASAGLAESSVAKRDAKEQQQPMNKESQAAKESDAAKKKKPLKDEPLQDEPMKEEPMKEEPMKEEPMKEEPLQAESIAPISIPAIDKLRRYCFIGSTDCPVYAPPTLDLAVEISFSTLRDLCAQVTDAELAECLAGVLGSGPNAEHLPRPNEPLLILAVFLSTREDEKQRKLVRSRFPDLITSESDLLLFVQLVRRVQKLLDRQTPFNRTVRKAILDWYGHQSVDRLLHLWSVGDGTRWAAHRDLLHRCHFRDADFRPEVMAALKLLSSPPKELAQWPTFLTPLSHCRAIIEGVLKLRLLQDPEQALPIVKKLSLSWEHVPLQLLNDPALAKFLPGAPFADQLLDEKKLKAGNVPPVRLLLEDMRLRRPRKVVVVCPTRTQRANFLHRVYEASFGQNKALGRRLHITLNLEQFYLGKHLSGRCRSLKYLDALVALAFGYFRSDPKVTVQFWHDRSGQLKTLPWTKEMSLAEATACCQNQKVVSHALGGNHYNDYPLQVLKTKQALTDVLDRALEDEKNTYDVFLVLVPGAGRGNPGNNSKSLAALMDDYREKRSSNAKFVMVSLRQHNASMIYSGARNENLLELCSLDEHTPRLINAFARRKFY</sequence>
<evidence type="ECO:0000256" key="5">
    <source>
        <dbReference type="ARBA" id="ARBA00022884"/>
    </source>
</evidence>
<keyword evidence="6" id="KW-0687">Ribonucleoprotein</keyword>
<accession>A0A9P9YB88</accession>
<dbReference type="InterPro" id="IPR037214">
    <property type="entry name" value="TROVE_dom_sf"/>
</dbReference>
<dbReference type="SUPFAM" id="SSF140864">
    <property type="entry name" value="TROVE domain-like"/>
    <property type="match status" value="1"/>
</dbReference>
<dbReference type="EMBL" id="JAMKOV010000109">
    <property type="protein sequence ID" value="KAI8033715.1"/>
    <property type="molecule type" value="Genomic_DNA"/>
</dbReference>
<dbReference type="PROSITE" id="PS50988">
    <property type="entry name" value="TROVE"/>
    <property type="match status" value="1"/>
</dbReference>
<feature type="compositionally biased region" description="Low complexity" evidence="7">
    <location>
        <begin position="1"/>
        <end position="45"/>
    </location>
</feature>
<organism evidence="9 10">
    <name type="scientific">Drosophila gunungcola</name>
    <name type="common">fruit fly</name>
    <dbReference type="NCBI Taxonomy" id="103775"/>
    <lineage>
        <taxon>Eukaryota</taxon>
        <taxon>Metazoa</taxon>
        <taxon>Ecdysozoa</taxon>
        <taxon>Arthropoda</taxon>
        <taxon>Hexapoda</taxon>
        <taxon>Insecta</taxon>
        <taxon>Pterygota</taxon>
        <taxon>Neoptera</taxon>
        <taxon>Endopterygota</taxon>
        <taxon>Diptera</taxon>
        <taxon>Brachycera</taxon>
        <taxon>Muscomorpha</taxon>
        <taxon>Ephydroidea</taxon>
        <taxon>Drosophilidae</taxon>
        <taxon>Drosophila</taxon>
        <taxon>Sophophora</taxon>
    </lineage>
</organism>
<reference evidence="9" key="1">
    <citation type="journal article" date="2023" name="Genome Biol. Evol.">
        <title>Long-read-based Genome Assembly of Drosophila gunungcola Reveals Fewer Chemosensory Genes in Flower-breeding Species.</title>
        <authorList>
            <person name="Negi A."/>
            <person name="Liao B.Y."/>
            <person name="Yeh S.D."/>
        </authorList>
    </citation>
    <scope>NUCLEOTIDE SEQUENCE</scope>
    <source>
        <strain evidence="9">Sukarami</strain>
    </source>
</reference>
<name>A0A9P9YB88_9MUSC</name>
<feature type="domain" description="TROVE" evidence="8">
    <location>
        <begin position="106"/>
        <end position="437"/>
    </location>
</feature>
<keyword evidence="4" id="KW-0479">Metal-binding</keyword>
<proteinExistence type="inferred from homology"/>
<dbReference type="InterPro" id="IPR036465">
    <property type="entry name" value="vWFA_dom_sf"/>
</dbReference>
<dbReference type="PANTHER" id="PTHR14202">
    <property type="entry name" value="60 KDA RIBONUCLEOPROTEIN SSA/RO"/>
    <property type="match status" value="1"/>
</dbReference>
<dbReference type="GO" id="GO:0046872">
    <property type="term" value="F:metal ion binding"/>
    <property type="evidence" value="ECO:0007669"/>
    <property type="project" value="UniProtKB-KW"/>
</dbReference>
<evidence type="ECO:0000313" key="9">
    <source>
        <dbReference type="EMBL" id="KAI8033715.1"/>
    </source>
</evidence>
<evidence type="ECO:0000313" key="10">
    <source>
        <dbReference type="Proteomes" id="UP001059596"/>
    </source>
</evidence>
<evidence type="ECO:0000256" key="1">
    <source>
        <dbReference type="ARBA" id="ARBA00004496"/>
    </source>
</evidence>
<dbReference type="AlphaFoldDB" id="A0A9P9YB88"/>
<dbReference type="Gene3D" id="3.40.50.410">
    <property type="entry name" value="von Willebrand factor, type A domain"/>
    <property type="match status" value="1"/>
</dbReference>
<evidence type="ECO:0000256" key="6">
    <source>
        <dbReference type="ARBA" id="ARBA00023274"/>
    </source>
</evidence>
<evidence type="ECO:0000256" key="4">
    <source>
        <dbReference type="ARBA" id="ARBA00022723"/>
    </source>
</evidence>
<evidence type="ECO:0000256" key="7">
    <source>
        <dbReference type="SAM" id="MobiDB-lite"/>
    </source>
</evidence>
<dbReference type="InterPro" id="IPR040322">
    <property type="entry name" value="TROVE2"/>
</dbReference>
<comment type="subcellular location">
    <subcellularLocation>
        <location evidence="1">Cytoplasm</location>
    </subcellularLocation>
</comment>
<comment type="caution">
    <text evidence="9">The sequence shown here is derived from an EMBL/GenBank/DDBJ whole genome shotgun (WGS) entry which is preliminary data.</text>
</comment>
<evidence type="ECO:0000256" key="3">
    <source>
        <dbReference type="ARBA" id="ARBA00022490"/>
    </source>
</evidence>
<dbReference type="GO" id="GO:0005737">
    <property type="term" value="C:cytoplasm"/>
    <property type="evidence" value="ECO:0007669"/>
    <property type="project" value="UniProtKB-SubCell"/>
</dbReference>
<dbReference type="GO" id="GO:0003723">
    <property type="term" value="F:RNA binding"/>
    <property type="evidence" value="ECO:0007669"/>
    <property type="project" value="UniProtKB-KW"/>
</dbReference>
<protein>
    <recommendedName>
        <fullName evidence="8">TROVE domain-containing protein</fullName>
    </recommendedName>
</protein>
<keyword evidence="5" id="KW-0694">RNA-binding</keyword>
<dbReference type="InterPro" id="IPR008858">
    <property type="entry name" value="TROVE_dom"/>
</dbReference>
<feature type="region of interest" description="Disordered" evidence="7">
    <location>
        <begin position="1"/>
        <end position="106"/>
    </location>
</feature>
<dbReference type="GO" id="GO:1990904">
    <property type="term" value="C:ribonucleoprotein complex"/>
    <property type="evidence" value="ECO:0007669"/>
    <property type="project" value="UniProtKB-KW"/>
</dbReference>
<gene>
    <name evidence="9" type="ORF">M5D96_013539</name>
</gene>